<keyword evidence="4" id="KW-1185">Reference proteome</keyword>
<dbReference type="SUPFAM" id="SSF50685">
    <property type="entry name" value="Barwin-like endoglucanases"/>
    <property type="match status" value="1"/>
</dbReference>
<dbReference type="OrthoDB" id="406505at2759"/>
<feature type="chain" id="PRO_5005549903" evidence="2">
    <location>
        <begin position="23"/>
        <end position="233"/>
    </location>
</feature>
<dbReference type="PANTHER" id="PTHR31836:SF24">
    <property type="entry name" value="RLPA-LIKE PROTEIN DOUBLE-PSI BETA-BARREL DOMAIN-CONTAINING PROTEIN"/>
    <property type="match status" value="1"/>
</dbReference>
<protein>
    <submittedName>
        <fullName evidence="3">Uncharacterized protein</fullName>
    </submittedName>
</protein>
<accession>A0A0L0VC07</accession>
<dbReference type="Proteomes" id="UP000054564">
    <property type="component" value="Unassembled WGS sequence"/>
</dbReference>
<dbReference type="CDD" id="cd22191">
    <property type="entry name" value="DPBB_RlpA_EXP_N-like"/>
    <property type="match status" value="1"/>
</dbReference>
<dbReference type="STRING" id="1165861.A0A0L0VC07"/>
<organism evidence="3 4">
    <name type="scientific">Puccinia striiformis f. sp. tritici PST-78</name>
    <dbReference type="NCBI Taxonomy" id="1165861"/>
    <lineage>
        <taxon>Eukaryota</taxon>
        <taxon>Fungi</taxon>
        <taxon>Dikarya</taxon>
        <taxon>Basidiomycota</taxon>
        <taxon>Pucciniomycotina</taxon>
        <taxon>Pucciniomycetes</taxon>
        <taxon>Pucciniales</taxon>
        <taxon>Pucciniaceae</taxon>
        <taxon>Puccinia</taxon>
    </lineage>
</organism>
<dbReference type="AlphaFoldDB" id="A0A0L0VC07"/>
<dbReference type="EMBL" id="AJIL01000077">
    <property type="protein sequence ID" value="KNE96815.1"/>
    <property type="molecule type" value="Genomic_DNA"/>
</dbReference>
<dbReference type="PANTHER" id="PTHR31836">
    <property type="match status" value="1"/>
</dbReference>
<dbReference type="Gene3D" id="2.40.40.10">
    <property type="entry name" value="RlpA-like domain"/>
    <property type="match status" value="1"/>
</dbReference>
<evidence type="ECO:0000313" key="3">
    <source>
        <dbReference type="EMBL" id="KNE96815.1"/>
    </source>
</evidence>
<name>A0A0L0VC07_9BASI</name>
<evidence type="ECO:0000256" key="2">
    <source>
        <dbReference type="SAM" id="SignalP"/>
    </source>
</evidence>
<evidence type="ECO:0000256" key="1">
    <source>
        <dbReference type="ARBA" id="ARBA00022729"/>
    </source>
</evidence>
<evidence type="ECO:0000313" key="4">
    <source>
        <dbReference type="Proteomes" id="UP000054564"/>
    </source>
</evidence>
<dbReference type="InterPro" id="IPR051477">
    <property type="entry name" value="Expansin_CellWall"/>
</dbReference>
<dbReference type="InterPro" id="IPR036908">
    <property type="entry name" value="RlpA-like_sf"/>
</dbReference>
<gene>
    <name evidence="3" type="ORF">PSTG_09951</name>
</gene>
<keyword evidence="1 2" id="KW-0732">Signal</keyword>
<reference evidence="4" key="1">
    <citation type="submission" date="2014-03" db="EMBL/GenBank/DDBJ databases">
        <title>The Genome Sequence of Puccinia striiformis f. sp. tritici PST-78.</title>
        <authorList>
            <consortium name="The Broad Institute Genome Sequencing Platform"/>
            <person name="Cuomo C."/>
            <person name="Hulbert S."/>
            <person name="Chen X."/>
            <person name="Walker B."/>
            <person name="Young S.K."/>
            <person name="Zeng Q."/>
            <person name="Gargeya S."/>
            <person name="Fitzgerald M."/>
            <person name="Haas B."/>
            <person name="Abouelleil A."/>
            <person name="Alvarado L."/>
            <person name="Arachchi H.M."/>
            <person name="Berlin A.M."/>
            <person name="Chapman S.B."/>
            <person name="Goldberg J."/>
            <person name="Griggs A."/>
            <person name="Gujja S."/>
            <person name="Hansen M."/>
            <person name="Howarth C."/>
            <person name="Imamovic A."/>
            <person name="Larimer J."/>
            <person name="McCowan C."/>
            <person name="Montmayeur A."/>
            <person name="Murphy C."/>
            <person name="Neiman D."/>
            <person name="Pearson M."/>
            <person name="Priest M."/>
            <person name="Roberts A."/>
            <person name="Saif S."/>
            <person name="Shea T."/>
            <person name="Sisk P."/>
            <person name="Sykes S."/>
            <person name="Wortman J."/>
            <person name="Nusbaum C."/>
            <person name="Birren B."/>
        </authorList>
    </citation>
    <scope>NUCLEOTIDE SEQUENCE [LARGE SCALE GENOMIC DNA]</scope>
    <source>
        <strain evidence="4">race PST-78</strain>
    </source>
</reference>
<comment type="caution">
    <text evidence="3">The sequence shown here is derived from an EMBL/GenBank/DDBJ whole genome shotgun (WGS) entry which is preliminary data.</text>
</comment>
<proteinExistence type="predicted"/>
<feature type="signal peptide" evidence="2">
    <location>
        <begin position="1"/>
        <end position="22"/>
    </location>
</feature>
<sequence length="233" mass="24975">MITPRFQLCIIVSAAQILNTFALSTSDGLLSDPVLYSTIPDITAPSESGSENYLDWASSTIPDETLSSVTQDIPTSEFLLSEINRSTNYTLKERGHGHRESDTPIKNLLGHGMGLGGILGDSDDGDDDNGFTGGWATYFTQNSIAGACGKVHADTDVIVALDYRRYGSLNKVSKYCGKKVSITSGDTTITATVADACPTCINRNCLDLSEGAFKKLGATVQEGMKPITWKFID</sequence>